<evidence type="ECO:0000256" key="1">
    <source>
        <dbReference type="SAM" id="Coils"/>
    </source>
</evidence>
<accession>A0ABR1V2R9</accession>
<feature type="region of interest" description="Disordered" evidence="2">
    <location>
        <begin position="42"/>
        <end position="73"/>
    </location>
</feature>
<feature type="compositionally biased region" description="Basic and acidic residues" evidence="2">
    <location>
        <begin position="299"/>
        <end position="312"/>
    </location>
</feature>
<feature type="region of interest" description="Disordered" evidence="2">
    <location>
        <begin position="289"/>
        <end position="338"/>
    </location>
</feature>
<evidence type="ECO:0000313" key="4">
    <source>
        <dbReference type="Proteomes" id="UP001480595"/>
    </source>
</evidence>
<sequence>MRPSGAEGPLKRVDSNVSRISGLSSLSGSVCSNGSACSFSGSIHTKASTSSHEASRQGTIIEPDQDHPYTTPRKNRPKIIVEISEEESDVEEKEKDKYLAVVDDDIGSSSEGPTANHHHLGLPAHVDIDGVPTTYSEDKGSAFTEDYVMQVEQEIYEARENVRKANKNLQRFRALHGRALLSKYWDKAPSCTPDGLVVGVYYDREVDATATSAQEQQQQQTSTSLARATQRHWELMAEVEAKMEKWQRDVDEWEETLVQLNAEILSFQLNANVVLCEKTEDCGCGCLGEGASSTGGGHDQSKTTRHDYEKEGGSGSSRGTSSRSRSSSSSSHSARYVW</sequence>
<keyword evidence="4" id="KW-1185">Reference proteome</keyword>
<evidence type="ECO:0000313" key="3">
    <source>
        <dbReference type="EMBL" id="KAK8064369.1"/>
    </source>
</evidence>
<feature type="coiled-coil region" evidence="1">
    <location>
        <begin position="236"/>
        <end position="270"/>
    </location>
</feature>
<dbReference type="RefSeq" id="XP_066715358.1">
    <property type="nucleotide sequence ID" value="XM_066858416.1"/>
</dbReference>
<dbReference type="EMBL" id="JAQQWL010000007">
    <property type="protein sequence ID" value="KAK8064369.1"/>
    <property type="molecule type" value="Genomic_DNA"/>
</dbReference>
<organism evidence="3 4">
    <name type="scientific">Apiospora phragmitis</name>
    <dbReference type="NCBI Taxonomy" id="2905665"/>
    <lineage>
        <taxon>Eukaryota</taxon>
        <taxon>Fungi</taxon>
        <taxon>Dikarya</taxon>
        <taxon>Ascomycota</taxon>
        <taxon>Pezizomycotina</taxon>
        <taxon>Sordariomycetes</taxon>
        <taxon>Xylariomycetidae</taxon>
        <taxon>Amphisphaeriales</taxon>
        <taxon>Apiosporaceae</taxon>
        <taxon>Apiospora</taxon>
    </lineage>
</organism>
<keyword evidence="1" id="KW-0175">Coiled coil</keyword>
<comment type="caution">
    <text evidence="3">The sequence shown here is derived from an EMBL/GenBank/DDBJ whole genome shotgun (WGS) entry which is preliminary data.</text>
</comment>
<evidence type="ECO:0000256" key="2">
    <source>
        <dbReference type="SAM" id="MobiDB-lite"/>
    </source>
</evidence>
<name>A0ABR1V2R9_9PEZI</name>
<feature type="coiled-coil region" evidence="1">
    <location>
        <begin position="148"/>
        <end position="175"/>
    </location>
</feature>
<dbReference type="Proteomes" id="UP001480595">
    <property type="component" value="Unassembled WGS sequence"/>
</dbReference>
<dbReference type="GeneID" id="92091479"/>
<reference evidence="3 4" key="1">
    <citation type="submission" date="2023-01" db="EMBL/GenBank/DDBJ databases">
        <title>Analysis of 21 Apiospora genomes using comparative genomics revels a genus with tremendous synthesis potential of carbohydrate active enzymes and secondary metabolites.</title>
        <authorList>
            <person name="Sorensen T."/>
        </authorList>
    </citation>
    <scope>NUCLEOTIDE SEQUENCE [LARGE SCALE GENOMIC DNA]</scope>
    <source>
        <strain evidence="3 4">CBS 135458</strain>
    </source>
</reference>
<proteinExistence type="predicted"/>
<protein>
    <submittedName>
        <fullName evidence="3">Uncharacterized protein</fullName>
    </submittedName>
</protein>
<feature type="compositionally biased region" description="Polar residues" evidence="2">
    <location>
        <begin position="42"/>
        <end position="58"/>
    </location>
</feature>
<gene>
    <name evidence="3" type="ORF">PG994_007007</name>
</gene>
<feature type="compositionally biased region" description="Low complexity" evidence="2">
    <location>
        <begin position="317"/>
        <end position="338"/>
    </location>
</feature>